<protein>
    <recommendedName>
        <fullName evidence="3">Transposase</fullName>
    </recommendedName>
</protein>
<dbReference type="RefSeq" id="WP_263371072.1">
    <property type="nucleotide sequence ID" value="NZ_JAGSYD010000002.1"/>
</dbReference>
<reference evidence="2" key="1">
    <citation type="journal article" date="2019" name="Int. J. Syst. Evol. Microbiol.">
        <title>The Global Catalogue of Microorganisms (GCM) 10K type strain sequencing project: providing services to taxonomists for standard genome sequencing and annotation.</title>
        <authorList>
            <consortium name="The Broad Institute Genomics Platform"/>
            <consortium name="The Broad Institute Genome Sequencing Center for Infectious Disease"/>
            <person name="Wu L."/>
            <person name="Ma J."/>
        </authorList>
    </citation>
    <scope>NUCLEOTIDE SEQUENCE [LARGE SCALE GENOMIC DNA]</scope>
    <source>
        <strain evidence="2">CGMCC 1.16026</strain>
    </source>
</reference>
<proteinExistence type="predicted"/>
<evidence type="ECO:0000313" key="2">
    <source>
        <dbReference type="Proteomes" id="UP001596391"/>
    </source>
</evidence>
<gene>
    <name evidence="1" type="ORF">ACFQBQ_15690</name>
</gene>
<accession>A0ABW1ZC44</accession>
<evidence type="ECO:0008006" key="3">
    <source>
        <dbReference type="Google" id="ProtNLM"/>
    </source>
</evidence>
<sequence length="330" mass="36485">MAVEKAKANATSAKDATVRDGIVGSPQRLVAIDWSGRIDVAGQRRHIWAGVWTRLADGRVRVQLEAGRTREEVAAWLIELAAETPSMVVGIDACFSFPAWFLEEHGCSDAFAFWRKVNAGLAEQWLAREGDEIARDERFWGKPHKRPEQFCGEGYRRMFRFADYDNKIAQGEPGGDPERAAKMRGITAKSPFQIGGSGSVGTGSLRVMPMLERLREAGFRVWPFEASAIGANRPQPLVCEMYTRLMTGAVAKSNAEARRAYLAAKRKTDALYKHVGRAVMSKALGSEDAFDALVSVVELARHAEEFAGLKATRDAELRREGLTWWPGISA</sequence>
<comment type="caution">
    <text evidence="1">The sequence shown here is derived from an EMBL/GenBank/DDBJ whole genome shotgun (WGS) entry which is preliminary data.</text>
</comment>
<dbReference type="EMBL" id="JBHSWI010000001">
    <property type="protein sequence ID" value="MFC6646992.1"/>
    <property type="molecule type" value="Genomic_DNA"/>
</dbReference>
<name>A0ABW1ZC44_9BACT</name>
<organism evidence="1 2">
    <name type="scientific">Granulicella cerasi</name>
    <dbReference type="NCBI Taxonomy" id="741063"/>
    <lineage>
        <taxon>Bacteria</taxon>
        <taxon>Pseudomonadati</taxon>
        <taxon>Acidobacteriota</taxon>
        <taxon>Terriglobia</taxon>
        <taxon>Terriglobales</taxon>
        <taxon>Acidobacteriaceae</taxon>
        <taxon>Granulicella</taxon>
    </lineage>
</organism>
<evidence type="ECO:0000313" key="1">
    <source>
        <dbReference type="EMBL" id="MFC6646992.1"/>
    </source>
</evidence>
<keyword evidence="2" id="KW-1185">Reference proteome</keyword>
<dbReference type="Proteomes" id="UP001596391">
    <property type="component" value="Unassembled WGS sequence"/>
</dbReference>